<dbReference type="GeneID" id="101895299"/>
<dbReference type="eggNOG" id="ENOG502TCWR">
    <property type="taxonomic scope" value="Eukaryota"/>
</dbReference>
<keyword evidence="2" id="KW-1185">Reference proteome</keyword>
<evidence type="ECO:0000256" key="1">
    <source>
        <dbReference type="SAM" id="MobiDB-lite"/>
    </source>
</evidence>
<accession>A0A9J7CNH1</accession>
<dbReference type="Proteomes" id="UP001652621">
    <property type="component" value="Unplaced"/>
</dbReference>
<name>A0A9J7CNH1_MUSDO</name>
<protein>
    <submittedName>
        <fullName evidence="3">Uncharacterized protein LOC101895299</fullName>
    </submittedName>
</protein>
<sequence length="442" mass="50845">MKVTQCLPPKSPYHKRDFSVCREPHDFDPLFKENVNDIADTMSEIMIVCGIHRCKAKLTKGIVVNAFQFYDTKRHRVESSENENSIYREQIVGQFERDCQMTRVEALLAYCIIKRAIKAFYHGTPDHSIRNPIREAVILKEQEFIWLHAARRTILLFGRYSHLFFNAQRNYPTQILNIYKGLHGRISDRADPVIIEDYHPRGCVKKIIHGTRSPPKGGNKTPKCVDKCQKSAELREYIENLPPKRWPIESPLTPSNAAPLACHNQRINEPGVTPPNKRKEIKNKDLKVERCSQCNCPKLMCDCDIDPDTGVVAIDCSQGPFECQWVRMDKEDRPDPCIEKPEFHQCPIDCDRRENSSSDSDSSEYCECSAESEKDVDESDSFDSYKTQEEYESSDNEKNAVKTMAKNLPKKRSTNICQRREISQTPAKAVEIKANDDVVNKI</sequence>
<dbReference type="RefSeq" id="XP_005179831.2">
    <property type="nucleotide sequence ID" value="XM_005179774.4"/>
</dbReference>
<dbReference type="VEuPathDB" id="VectorBase:MDOMA2_009325"/>
<feature type="region of interest" description="Disordered" evidence="1">
    <location>
        <begin position="369"/>
        <end position="420"/>
    </location>
</feature>
<dbReference type="VEuPathDB" id="VectorBase:MDOA009669"/>
<evidence type="ECO:0000313" key="3">
    <source>
        <dbReference type="RefSeq" id="XP_005179831.2"/>
    </source>
</evidence>
<gene>
    <name evidence="3" type="primary">LOC101895299</name>
</gene>
<evidence type="ECO:0000313" key="2">
    <source>
        <dbReference type="Proteomes" id="UP001652621"/>
    </source>
</evidence>
<dbReference type="OrthoDB" id="8013409at2759"/>
<proteinExistence type="predicted"/>
<reference evidence="3" key="1">
    <citation type="submission" date="2025-08" db="UniProtKB">
        <authorList>
            <consortium name="RefSeq"/>
        </authorList>
    </citation>
    <scope>IDENTIFICATION</scope>
    <source>
        <strain evidence="3">Aabys</strain>
        <tissue evidence="3">Whole body</tissue>
    </source>
</reference>
<organism evidence="2 3">
    <name type="scientific">Musca domestica</name>
    <name type="common">House fly</name>
    <dbReference type="NCBI Taxonomy" id="7370"/>
    <lineage>
        <taxon>Eukaryota</taxon>
        <taxon>Metazoa</taxon>
        <taxon>Ecdysozoa</taxon>
        <taxon>Arthropoda</taxon>
        <taxon>Hexapoda</taxon>
        <taxon>Insecta</taxon>
        <taxon>Pterygota</taxon>
        <taxon>Neoptera</taxon>
        <taxon>Endopterygota</taxon>
        <taxon>Diptera</taxon>
        <taxon>Brachycera</taxon>
        <taxon>Muscomorpha</taxon>
        <taxon>Muscoidea</taxon>
        <taxon>Muscidae</taxon>
        <taxon>Musca</taxon>
    </lineage>
</organism>